<keyword evidence="8" id="KW-1185">Reference proteome</keyword>
<keyword evidence="3 5" id="KW-0479">Metal-binding</keyword>
<dbReference type="InterPro" id="IPR029060">
    <property type="entry name" value="PIN-like_dom_sf"/>
</dbReference>
<accession>Q1YEE7</accession>
<proteinExistence type="inferred from homology"/>
<dbReference type="InterPro" id="IPR002716">
    <property type="entry name" value="PIN_dom"/>
</dbReference>
<evidence type="ECO:0000256" key="5">
    <source>
        <dbReference type="HAMAP-Rule" id="MF_00265"/>
    </source>
</evidence>
<keyword evidence="5" id="KW-0460">Magnesium</keyword>
<comment type="similarity">
    <text evidence="5">Belongs to the PINc/VapC protein family.</text>
</comment>
<organism evidence="7 8">
    <name type="scientific">Aurantimonas manganoxydans (strain ATCC BAA-1229 / DSM 21871 / SI85-9A1)</name>
    <dbReference type="NCBI Taxonomy" id="287752"/>
    <lineage>
        <taxon>Bacteria</taxon>
        <taxon>Pseudomonadati</taxon>
        <taxon>Pseudomonadota</taxon>
        <taxon>Alphaproteobacteria</taxon>
        <taxon>Hyphomicrobiales</taxon>
        <taxon>Aurantimonadaceae</taxon>
        <taxon>Aurantimonas</taxon>
    </lineage>
</organism>
<dbReference type="Proteomes" id="UP000000321">
    <property type="component" value="Unassembled WGS sequence"/>
</dbReference>
<dbReference type="SUPFAM" id="SSF88723">
    <property type="entry name" value="PIN domain-like"/>
    <property type="match status" value="1"/>
</dbReference>
<gene>
    <name evidence="5" type="primary">vapC</name>
    <name evidence="7" type="ORF">SI859A1_01128</name>
</gene>
<name>Q1YEE7_AURMS</name>
<dbReference type="EC" id="3.1.-.-" evidence="5"/>
<reference evidence="7 8" key="1">
    <citation type="journal article" date="2008" name="Appl. Environ. Microbiol.">
        <title>Genomic insights into Mn(II) oxidation by the marine alphaproteobacterium Aurantimonas sp. strain SI85-9A1.</title>
        <authorList>
            <person name="Dick G.J."/>
            <person name="Podell S."/>
            <person name="Johnson H.A."/>
            <person name="Rivera-Espinoza Y."/>
            <person name="Bernier-Latmani R."/>
            <person name="McCarthy J.K."/>
            <person name="Torpey J.W."/>
            <person name="Clement B.G."/>
            <person name="Gaasterland T."/>
            <person name="Tebo B.M."/>
        </authorList>
    </citation>
    <scope>NUCLEOTIDE SEQUENCE [LARGE SCALE GENOMIC DNA]</scope>
    <source>
        <strain evidence="7 8">SI85-9A1</strain>
    </source>
</reference>
<keyword evidence="5" id="KW-0800">Toxin</keyword>
<comment type="cofactor">
    <cofactor evidence="5">
        <name>Mg(2+)</name>
        <dbReference type="ChEBI" id="CHEBI:18420"/>
    </cofactor>
</comment>
<dbReference type="EMBL" id="AAPJ01000008">
    <property type="protein sequence ID" value="EAS48644.1"/>
    <property type="molecule type" value="Genomic_DNA"/>
</dbReference>
<dbReference type="BioCyc" id="AURANTIMONAS:SI859A1_01128-MONOMER"/>
<comment type="caution">
    <text evidence="7">The sequence shown here is derived from an EMBL/GenBank/DDBJ whole genome shotgun (WGS) entry which is preliminary data.</text>
</comment>
<comment type="function">
    <text evidence="5">Toxic component of a toxin-antitoxin (TA) system. An RNase.</text>
</comment>
<dbReference type="Gene3D" id="3.40.50.1010">
    <property type="entry name" value="5'-nuclease"/>
    <property type="match status" value="1"/>
</dbReference>
<dbReference type="AlphaFoldDB" id="Q1YEE7"/>
<dbReference type="GO" id="GO:0016787">
    <property type="term" value="F:hydrolase activity"/>
    <property type="evidence" value="ECO:0007669"/>
    <property type="project" value="UniProtKB-KW"/>
</dbReference>
<dbReference type="HOGENOM" id="CLU_144760_0_0_5"/>
<evidence type="ECO:0000256" key="3">
    <source>
        <dbReference type="ARBA" id="ARBA00022723"/>
    </source>
</evidence>
<sequence length="140" mass="15340">MDRQSLRRLMFIDASAICAILAGEADAVQLSARMDRHNRRLTSALAIWEASVALSRIRGVDPQIARRMVDEFLGDQSVRIVAIEPGTAAIAIDAYARYGKGRHPAALNFGDCFAYACARHFDVPLLYKGNDFARTDIGAA</sequence>
<keyword evidence="4 5" id="KW-0378">Hydrolase</keyword>
<dbReference type="GO" id="GO:0004540">
    <property type="term" value="F:RNA nuclease activity"/>
    <property type="evidence" value="ECO:0007669"/>
    <property type="project" value="InterPro"/>
</dbReference>
<dbReference type="GO" id="GO:0090729">
    <property type="term" value="F:toxin activity"/>
    <property type="evidence" value="ECO:0007669"/>
    <property type="project" value="UniProtKB-KW"/>
</dbReference>
<evidence type="ECO:0000256" key="1">
    <source>
        <dbReference type="ARBA" id="ARBA00022649"/>
    </source>
</evidence>
<dbReference type="InterPro" id="IPR022907">
    <property type="entry name" value="VapC_family"/>
</dbReference>
<keyword evidence="1 5" id="KW-1277">Toxin-antitoxin system</keyword>
<evidence type="ECO:0000256" key="2">
    <source>
        <dbReference type="ARBA" id="ARBA00022722"/>
    </source>
</evidence>
<feature type="binding site" evidence="5">
    <location>
        <position position="13"/>
    </location>
    <ligand>
        <name>Mg(2+)</name>
        <dbReference type="ChEBI" id="CHEBI:18420"/>
    </ligand>
</feature>
<evidence type="ECO:0000259" key="6">
    <source>
        <dbReference type="Pfam" id="PF01850"/>
    </source>
</evidence>
<protein>
    <recommendedName>
        <fullName evidence="5">Ribonuclease VapC</fullName>
        <shortName evidence="5">RNase VapC</shortName>
        <ecNumber evidence="5">3.1.-.-</ecNumber>
    </recommendedName>
    <alternativeName>
        <fullName evidence="5">Toxin VapC</fullName>
    </alternativeName>
</protein>
<evidence type="ECO:0000313" key="7">
    <source>
        <dbReference type="EMBL" id="EAS48644.1"/>
    </source>
</evidence>
<keyword evidence="2 5" id="KW-0540">Nuclease</keyword>
<evidence type="ECO:0000256" key="4">
    <source>
        <dbReference type="ARBA" id="ARBA00022801"/>
    </source>
</evidence>
<dbReference type="Pfam" id="PF01850">
    <property type="entry name" value="PIN"/>
    <property type="match status" value="1"/>
</dbReference>
<dbReference type="GO" id="GO:0000287">
    <property type="term" value="F:magnesium ion binding"/>
    <property type="evidence" value="ECO:0007669"/>
    <property type="project" value="UniProtKB-UniRule"/>
</dbReference>
<feature type="binding site" evidence="5">
    <location>
        <position position="111"/>
    </location>
    <ligand>
        <name>Mg(2+)</name>
        <dbReference type="ChEBI" id="CHEBI:18420"/>
    </ligand>
</feature>
<feature type="domain" description="PIN" evidence="6">
    <location>
        <begin position="10"/>
        <end position="136"/>
    </location>
</feature>
<dbReference type="CDD" id="cd09871">
    <property type="entry name" value="PIN_MtVapC28-VapC30-like"/>
    <property type="match status" value="1"/>
</dbReference>
<dbReference type="HAMAP" id="MF_00265">
    <property type="entry name" value="VapC_Nob1"/>
    <property type="match status" value="1"/>
</dbReference>
<evidence type="ECO:0000313" key="8">
    <source>
        <dbReference type="Proteomes" id="UP000000321"/>
    </source>
</evidence>